<evidence type="ECO:0000256" key="1">
    <source>
        <dbReference type="SAM" id="Phobius"/>
    </source>
</evidence>
<dbReference type="OrthoDB" id="9815212at2"/>
<keyword evidence="1" id="KW-1133">Transmembrane helix</keyword>
<keyword evidence="2" id="KW-0732">Signal</keyword>
<keyword evidence="1" id="KW-0472">Membrane</keyword>
<dbReference type="AlphaFoldDB" id="A0A2U8WUJ6"/>
<evidence type="ECO:0000313" key="4">
    <source>
        <dbReference type="Proteomes" id="UP000245444"/>
    </source>
</evidence>
<dbReference type="Pfam" id="PF09608">
    <property type="entry name" value="Alph_Pro_TM"/>
    <property type="match status" value="1"/>
</dbReference>
<sequence length="258" mass="27390">MRSWGAAFAALLASVPIAIGPARAETLVVSLSFNRLAVTSTYTGTSVAVFGAVERDGQAAARSGGYDVVVTIRGPRQALTVREKEALGPVWVNRAQQKFAEVPSFLAVLSSRPLAAIADEATRRRLRLGLQAIVAAPDLTLTAPTPDDPFREALLRLRRGQRLFAESEAGVRFLSPSVFRTTAPLPATAPVGAYDVEVVLLAGGVPLARHEGRFDLVKSGVEQGIATFARDWSPAYGLAVGALALISGWLASVIFRRD</sequence>
<feature type="transmembrane region" description="Helical" evidence="1">
    <location>
        <begin position="235"/>
        <end position="255"/>
    </location>
</feature>
<protein>
    <recommendedName>
        <fullName evidence="5">TIGR02186 family protein</fullName>
    </recommendedName>
</protein>
<feature type="signal peptide" evidence="2">
    <location>
        <begin position="1"/>
        <end position="24"/>
    </location>
</feature>
<evidence type="ECO:0000256" key="2">
    <source>
        <dbReference type="SAM" id="SignalP"/>
    </source>
</evidence>
<accession>A0A2U8WUJ6</accession>
<dbReference type="EMBL" id="CP029553">
    <property type="protein sequence ID" value="AWN50005.1"/>
    <property type="molecule type" value="Genomic_DNA"/>
</dbReference>
<name>A0A2U8WUJ6_9HYPH</name>
<dbReference type="InterPro" id="IPR019088">
    <property type="entry name" value="CHP02186-rel_TM"/>
</dbReference>
<gene>
    <name evidence="3" type="ORF">DK419_11800</name>
</gene>
<keyword evidence="4" id="KW-1185">Reference proteome</keyword>
<evidence type="ECO:0000313" key="3">
    <source>
        <dbReference type="EMBL" id="AWN50005.1"/>
    </source>
</evidence>
<proteinExistence type="predicted"/>
<keyword evidence="1" id="KW-0812">Transmembrane</keyword>
<dbReference type="KEGG" id="mtea:DK419_11800"/>
<organism evidence="3 4">
    <name type="scientific">Methylobacterium terrae</name>
    <dbReference type="NCBI Taxonomy" id="2202827"/>
    <lineage>
        <taxon>Bacteria</taxon>
        <taxon>Pseudomonadati</taxon>
        <taxon>Pseudomonadota</taxon>
        <taxon>Alphaproteobacteria</taxon>
        <taxon>Hyphomicrobiales</taxon>
        <taxon>Methylobacteriaceae</taxon>
        <taxon>Methylobacterium</taxon>
    </lineage>
</organism>
<evidence type="ECO:0008006" key="5">
    <source>
        <dbReference type="Google" id="ProtNLM"/>
    </source>
</evidence>
<reference evidence="3 4" key="1">
    <citation type="submission" date="2018-05" db="EMBL/GenBank/DDBJ databases">
        <title>Complete Genome Sequence of Methylobacterium sp. 17Sr1-28.</title>
        <authorList>
            <person name="Srinivasan S."/>
        </authorList>
    </citation>
    <scope>NUCLEOTIDE SEQUENCE [LARGE SCALE GENOMIC DNA]</scope>
    <source>
        <strain evidence="3 4">17Sr1-28</strain>
    </source>
</reference>
<dbReference type="Proteomes" id="UP000245444">
    <property type="component" value="Chromosome"/>
</dbReference>
<feature type="chain" id="PRO_5016037390" description="TIGR02186 family protein" evidence="2">
    <location>
        <begin position="25"/>
        <end position="258"/>
    </location>
</feature>